<keyword evidence="9" id="KW-0378">Hydrolase</keyword>
<keyword evidence="6" id="KW-0963">Cytoplasm</keyword>
<dbReference type="GO" id="GO:0046872">
    <property type="term" value="F:metal ion binding"/>
    <property type="evidence" value="ECO:0007669"/>
    <property type="project" value="UniProtKB-KW"/>
</dbReference>
<dbReference type="VEuPathDB" id="VectorBase:MDOA002689"/>
<dbReference type="RefSeq" id="XP_005183753.1">
    <property type="nucleotide sequence ID" value="XM_005183696.3"/>
</dbReference>
<gene>
    <name evidence="18" type="primary">101899062</name>
    <name evidence="20" type="synonym">LOC101899062</name>
</gene>
<evidence type="ECO:0000313" key="19">
    <source>
        <dbReference type="Proteomes" id="UP001652621"/>
    </source>
</evidence>
<comment type="subunit">
    <text evidence="4">Ring-shaped heterooctamer of six TSN and two TSNAX subunits, DNA/RNA binding occurs inside the ring.</text>
</comment>
<dbReference type="FunFam" id="1.20.58.190:FF:000001">
    <property type="entry name" value="Translin"/>
    <property type="match status" value="1"/>
</dbReference>
<dbReference type="InterPro" id="IPR016068">
    <property type="entry name" value="Translin_N"/>
</dbReference>
<proteinExistence type="inferred from homology"/>
<dbReference type="GO" id="GO:0003723">
    <property type="term" value="F:RNA binding"/>
    <property type="evidence" value="ECO:0007669"/>
    <property type="project" value="UniProtKB-KW"/>
</dbReference>
<accession>A0A1I8M9U2</accession>
<dbReference type="VEuPathDB" id="VectorBase:MDOMA2_010261"/>
<dbReference type="AlphaFoldDB" id="A0A1I8M9U2"/>
<keyword evidence="16" id="KW-0479">Metal-binding</keyword>
<evidence type="ECO:0000256" key="12">
    <source>
        <dbReference type="ARBA" id="ARBA00023242"/>
    </source>
</evidence>
<dbReference type="InterPro" id="IPR036081">
    <property type="entry name" value="Translin_sf"/>
</dbReference>
<dbReference type="Gene3D" id="1.20.58.190">
    <property type="entry name" value="Translin, domain 1"/>
    <property type="match status" value="1"/>
</dbReference>
<dbReference type="InterPro" id="IPR002848">
    <property type="entry name" value="Translin_fam"/>
</dbReference>
<reference evidence="20" key="2">
    <citation type="submission" date="2025-04" db="UniProtKB">
        <authorList>
            <consortium name="RefSeq"/>
        </authorList>
    </citation>
    <scope>IDENTIFICATION</scope>
    <source>
        <strain evidence="20">Aabys</strain>
    </source>
</reference>
<organism evidence="18">
    <name type="scientific">Musca domestica</name>
    <name type="common">House fly</name>
    <dbReference type="NCBI Taxonomy" id="7370"/>
    <lineage>
        <taxon>Eukaryota</taxon>
        <taxon>Metazoa</taxon>
        <taxon>Ecdysozoa</taxon>
        <taxon>Arthropoda</taxon>
        <taxon>Hexapoda</taxon>
        <taxon>Insecta</taxon>
        <taxon>Pterygota</taxon>
        <taxon>Neoptera</taxon>
        <taxon>Endopterygota</taxon>
        <taxon>Diptera</taxon>
        <taxon>Brachycera</taxon>
        <taxon>Muscomorpha</taxon>
        <taxon>Muscoidea</taxon>
        <taxon>Muscidae</taxon>
        <taxon>Musca</taxon>
    </lineage>
</organism>
<evidence type="ECO:0000256" key="6">
    <source>
        <dbReference type="ARBA" id="ARBA00022490"/>
    </source>
</evidence>
<dbReference type="CDD" id="cd14819">
    <property type="entry name" value="Translin"/>
    <property type="match status" value="1"/>
</dbReference>
<reference evidence="18" key="1">
    <citation type="submission" date="2020-05" db="UniProtKB">
        <authorList>
            <consortium name="EnsemblMetazoa"/>
        </authorList>
    </citation>
    <scope>IDENTIFICATION</scope>
    <source>
        <strain evidence="18">Aabys</strain>
    </source>
</reference>
<evidence type="ECO:0000256" key="7">
    <source>
        <dbReference type="ARBA" id="ARBA00022722"/>
    </source>
</evidence>
<dbReference type="GO" id="GO:0043565">
    <property type="term" value="F:sequence-specific DNA binding"/>
    <property type="evidence" value="ECO:0007669"/>
    <property type="project" value="InterPro"/>
</dbReference>
<keyword evidence="11" id="KW-0238">DNA-binding</keyword>
<dbReference type="SUPFAM" id="SSF74784">
    <property type="entry name" value="Translin"/>
    <property type="match status" value="1"/>
</dbReference>
<dbReference type="GO" id="GO:0005634">
    <property type="term" value="C:nucleus"/>
    <property type="evidence" value="ECO:0007669"/>
    <property type="project" value="UniProtKB-SubCell"/>
</dbReference>
<dbReference type="InterPro" id="IPR016069">
    <property type="entry name" value="Translin_C"/>
</dbReference>
<evidence type="ECO:0000313" key="18">
    <source>
        <dbReference type="EnsemblMetazoa" id="MDOA002689-PA"/>
    </source>
</evidence>
<dbReference type="GO" id="GO:0016070">
    <property type="term" value="P:RNA metabolic process"/>
    <property type="evidence" value="ECO:0007669"/>
    <property type="project" value="InterPro"/>
</dbReference>
<evidence type="ECO:0000313" key="20">
    <source>
        <dbReference type="RefSeq" id="XP_005183753.1"/>
    </source>
</evidence>
<name>A0A1I8M9U2_MUSDO</name>
<keyword evidence="16" id="KW-0460">Magnesium</keyword>
<comment type="subcellular location">
    <subcellularLocation>
        <location evidence="2">Cytoplasm</location>
    </subcellularLocation>
    <subcellularLocation>
        <location evidence="1">Nucleus</location>
    </subcellularLocation>
</comment>
<dbReference type="Gene3D" id="1.20.58.200">
    <property type="entry name" value="Translin, domain 2"/>
    <property type="match status" value="1"/>
</dbReference>
<keyword evidence="19" id="KW-1185">Reference proteome</keyword>
<sequence>MSNFVNLSLFENYQKYIDNEQEMREKIRVIVREIEQLAKEATIQLQVIHYDLEKIGYACAGARKQISACAESYKKLAELIPVGQYYRYSDHWTFITQRLVFLIAMVVYLEAGFLVTRETVAELLELKTNQAEGFHLDIEDYLMGILQMASELSRFATNSVTMGDYDRPLNISRFMADLNAGFRLLNLKNDGLRKRFDALKYDVKKIEEVVYDISIRGLRNGAVEEAAAVPPTAEAVANNDSPPNADNKTE</sequence>
<dbReference type="InterPro" id="IPR033956">
    <property type="entry name" value="Translin"/>
</dbReference>
<feature type="compositionally biased region" description="Polar residues" evidence="17">
    <location>
        <begin position="238"/>
        <end position="250"/>
    </location>
</feature>
<dbReference type="eggNOG" id="KOG3067">
    <property type="taxonomic scope" value="Eukaryota"/>
</dbReference>
<comment type="function">
    <text evidence="14">Exhibits both single-stranded and double-stranded endoribonuclease activity. May act as an activator of RNA-induced silencing complex (RISC) by facilitating endonucleolytic cleavage of the siRNA passenger strand.</text>
</comment>
<evidence type="ECO:0000256" key="10">
    <source>
        <dbReference type="ARBA" id="ARBA00022884"/>
    </source>
</evidence>
<protein>
    <recommendedName>
        <fullName evidence="5">Translin</fullName>
    </recommendedName>
    <alternativeName>
        <fullName evidence="15">Component 3 of promoter of RISC</fullName>
    </alternativeName>
</protein>
<evidence type="ECO:0000256" key="5">
    <source>
        <dbReference type="ARBA" id="ARBA00022196"/>
    </source>
</evidence>
<comment type="similarity">
    <text evidence="3">Belongs to the translin family.</text>
</comment>
<keyword evidence="8" id="KW-0255">Endonuclease</keyword>
<feature type="binding site" evidence="16">
    <location>
        <position position="151"/>
    </location>
    <ligand>
        <name>Mg(2+)</name>
        <dbReference type="ChEBI" id="CHEBI:18420"/>
    </ligand>
</feature>
<comment type="function">
    <text evidence="13">DNA-binding protein that specifically recognizes consensus sequences at the breakpoint junctions in chromosomal translocations, mostly involving immunoglobulin (Ig)/T-cell receptor gene segments. Seems to recognize single-stranded DNA ends generated by staggered breaks occurring at recombination hot spots.</text>
</comment>
<keyword evidence="12" id="KW-0539">Nucleus</keyword>
<dbReference type="PANTHER" id="PTHR10741">
    <property type="entry name" value="TRANSLIN AND TRANSLIN ASSOCIATED PROTEIN X"/>
    <property type="match status" value="1"/>
</dbReference>
<dbReference type="GO" id="GO:0016787">
    <property type="term" value="F:hydrolase activity"/>
    <property type="evidence" value="ECO:0007669"/>
    <property type="project" value="UniProtKB-KW"/>
</dbReference>
<dbReference type="EnsemblMetazoa" id="MDOA002689-RA">
    <property type="protein sequence ID" value="MDOA002689-PA"/>
    <property type="gene ID" value="MDOA002689"/>
</dbReference>
<evidence type="ECO:0000256" key="16">
    <source>
        <dbReference type="PIRSR" id="PIRSR602848-1"/>
    </source>
</evidence>
<dbReference type="FunFam" id="1.20.58.200:FF:000002">
    <property type="entry name" value="Putative translin"/>
    <property type="match status" value="1"/>
</dbReference>
<dbReference type="OrthoDB" id="829at2759"/>
<evidence type="ECO:0000256" key="15">
    <source>
        <dbReference type="ARBA" id="ARBA00030513"/>
    </source>
</evidence>
<evidence type="ECO:0000256" key="8">
    <source>
        <dbReference type="ARBA" id="ARBA00022759"/>
    </source>
</evidence>
<evidence type="ECO:0000256" key="13">
    <source>
        <dbReference type="ARBA" id="ARBA00025374"/>
    </source>
</evidence>
<evidence type="ECO:0000256" key="2">
    <source>
        <dbReference type="ARBA" id="ARBA00004496"/>
    </source>
</evidence>
<evidence type="ECO:0000256" key="11">
    <source>
        <dbReference type="ARBA" id="ARBA00023125"/>
    </source>
</evidence>
<evidence type="ECO:0000256" key="14">
    <source>
        <dbReference type="ARBA" id="ARBA00025410"/>
    </source>
</evidence>
<keyword evidence="7" id="KW-0540">Nuclease</keyword>
<evidence type="ECO:0000256" key="4">
    <source>
        <dbReference type="ARBA" id="ARBA00011685"/>
    </source>
</evidence>
<dbReference type="GO" id="GO:0004519">
    <property type="term" value="F:endonuclease activity"/>
    <property type="evidence" value="ECO:0007669"/>
    <property type="project" value="UniProtKB-KW"/>
</dbReference>
<dbReference type="Pfam" id="PF01997">
    <property type="entry name" value="Translin"/>
    <property type="match status" value="1"/>
</dbReference>
<evidence type="ECO:0000256" key="3">
    <source>
        <dbReference type="ARBA" id="ARBA00005902"/>
    </source>
</evidence>
<evidence type="ECO:0000256" key="1">
    <source>
        <dbReference type="ARBA" id="ARBA00004123"/>
    </source>
</evidence>
<dbReference type="GO" id="GO:0005737">
    <property type="term" value="C:cytoplasm"/>
    <property type="evidence" value="ECO:0007669"/>
    <property type="project" value="UniProtKB-SubCell"/>
</dbReference>
<evidence type="ECO:0000256" key="17">
    <source>
        <dbReference type="SAM" id="MobiDB-lite"/>
    </source>
</evidence>
<dbReference type="Proteomes" id="UP001652621">
    <property type="component" value="Unplaced"/>
</dbReference>
<dbReference type="STRING" id="7370.A0A1I8M9U2"/>
<keyword evidence="10" id="KW-0694">RNA-binding</keyword>
<feature type="region of interest" description="Disordered" evidence="17">
    <location>
        <begin position="231"/>
        <end position="250"/>
    </location>
</feature>
<dbReference type="GO" id="GO:0003697">
    <property type="term" value="F:single-stranded DNA binding"/>
    <property type="evidence" value="ECO:0007669"/>
    <property type="project" value="InterPro"/>
</dbReference>
<dbReference type="KEGG" id="mde:101899062"/>
<evidence type="ECO:0000256" key="9">
    <source>
        <dbReference type="ARBA" id="ARBA00022801"/>
    </source>
</evidence>